<keyword evidence="1" id="KW-1133">Transmembrane helix</keyword>
<evidence type="ECO:0000313" key="2">
    <source>
        <dbReference type="EMBL" id="KAK7379912.1"/>
    </source>
</evidence>
<dbReference type="Proteomes" id="UP001386955">
    <property type="component" value="Unassembled WGS sequence"/>
</dbReference>
<dbReference type="EMBL" id="JAYMYS010000010">
    <property type="protein sequence ID" value="KAK7379912.1"/>
    <property type="molecule type" value="Genomic_DNA"/>
</dbReference>
<comment type="caution">
    <text evidence="2">The sequence shown here is derived from an EMBL/GenBank/DDBJ whole genome shotgun (WGS) entry which is preliminary data.</text>
</comment>
<keyword evidence="3" id="KW-1185">Reference proteome</keyword>
<protein>
    <submittedName>
        <fullName evidence="2">Uncharacterized protein</fullName>
    </submittedName>
</protein>
<name>A0AAN9NZD9_PSOTE</name>
<evidence type="ECO:0000313" key="3">
    <source>
        <dbReference type="Proteomes" id="UP001386955"/>
    </source>
</evidence>
<proteinExistence type="predicted"/>
<gene>
    <name evidence="2" type="ORF">VNO78_34188</name>
</gene>
<dbReference type="AlphaFoldDB" id="A0AAN9NZD9"/>
<keyword evidence="1" id="KW-0472">Membrane</keyword>
<evidence type="ECO:0000256" key="1">
    <source>
        <dbReference type="SAM" id="Phobius"/>
    </source>
</evidence>
<accession>A0AAN9NZD9</accession>
<sequence length="164" mass="18221">MVTRNILTRSRNRFPIGCFLKPYTLVTLAASVHPYLLRWFSAAASEATAAELFQPQGCSGGGLRGCSGVSPVLCGSFFYSIILYIKAFHCLSSHDKDTQFSNLVIPNPSHQVSRKTSDMGFSNFCCGITLYHHEMEEEMYAPMAHFVAAYACLFLLALDEYLGR</sequence>
<keyword evidence="1" id="KW-0812">Transmembrane</keyword>
<reference evidence="2 3" key="1">
    <citation type="submission" date="2024-01" db="EMBL/GenBank/DDBJ databases">
        <title>The genomes of 5 underutilized Papilionoideae crops provide insights into root nodulation and disease resistanc.</title>
        <authorList>
            <person name="Jiang F."/>
        </authorList>
    </citation>
    <scope>NUCLEOTIDE SEQUENCE [LARGE SCALE GENOMIC DNA]</scope>
    <source>
        <strain evidence="2">DUOXIRENSHENG_FW03</strain>
        <tissue evidence="2">Leaves</tissue>
    </source>
</reference>
<feature type="transmembrane region" description="Helical" evidence="1">
    <location>
        <begin position="139"/>
        <end position="158"/>
    </location>
</feature>
<organism evidence="2 3">
    <name type="scientific">Psophocarpus tetragonolobus</name>
    <name type="common">Winged bean</name>
    <name type="synonym">Dolichos tetragonolobus</name>
    <dbReference type="NCBI Taxonomy" id="3891"/>
    <lineage>
        <taxon>Eukaryota</taxon>
        <taxon>Viridiplantae</taxon>
        <taxon>Streptophyta</taxon>
        <taxon>Embryophyta</taxon>
        <taxon>Tracheophyta</taxon>
        <taxon>Spermatophyta</taxon>
        <taxon>Magnoliopsida</taxon>
        <taxon>eudicotyledons</taxon>
        <taxon>Gunneridae</taxon>
        <taxon>Pentapetalae</taxon>
        <taxon>rosids</taxon>
        <taxon>fabids</taxon>
        <taxon>Fabales</taxon>
        <taxon>Fabaceae</taxon>
        <taxon>Papilionoideae</taxon>
        <taxon>50 kb inversion clade</taxon>
        <taxon>NPAAA clade</taxon>
        <taxon>indigoferoid/millettioid clade</taxon>
        <taxon>Phaseoleae</taxon>
        <taxon>Psophocarpus</taxon>
    </lineage>
</organism>